<dbReference type="InParanoid" id="D8TZI1"/>
<evidence type="ECO:0000259" key="2">
    <source>
        <dbReference type="PROSITE" id="PS50181"/>
    </source>
</evidence>
<organism evidence="4">
    <name type="scientific">Volvox carteri f. nagariensis</name>
    <dbReference type="NCBI Taxonomy" id="3068"/>
    <lineage>
        <taxon>Eukaryota</taxon>
        <taxon>Viridiplantae</taxon>
        <taxon>Chlorophyta</taxon>
        <taxon>core chlorophytes</taxon>
        <taxon>Chlorophyceae</taxon>
        <taxon>CS clade</taxon>
        <taxon>Chlamydomonadales</taxon>
        <taxon>Volvocaceae</taxon>
        <taxon>Volvox</taxon>
    </lineage>
</organism>
<dbReference type="InterPro" id="IPR001810">
    <property type="entry name" value="F-box_dom"/>
</dbReference>
<feature type="compositionally biased region" description="Low complexity" evidence="1">
    <location>
        <begin position="1149"/>
        <end position="1160"/>
    </location>
</feature>
<dbReference type="GO" id="GO:0019005">
    <property type="term" value="C:SCF ubiquitin ligase complex"/>
    <property type="evidence" value="ECO:0007669"/>
    <property type="project" value="TreeGrafter"/>
</dbReference>
<dbReference type="KEGG" id="vcn:VOLCADRAFT_92378"/>
<dbReference type="PANTHER" id="PTHR12874:SF9">
    <property type="entry name" value="F-BOX ONLY PROTEIN 48"/>
    <property type="match status" value="1"/>
</dbReference>
<feature type="compositionally biased region" description="Low complexity" evidence="1">
    <location>
        <begin position="508"/>
        <end position="517"/>
    </location>
</feature>
<dbReference type="SUPFAM" id="SSF81383">
    <property type="entry name" value="F-box domain"/>
    <property type="match status" value="1"/>
</dbReference>
<keyword evidence="4" id="KW-1185">Reference proteome</keyword>
<feature type="region of interest" description="Disordered" evidence="1">
    <location>
        <begin position="688"/>
        <end position="940"/>
    </location>
</feature>
<feature type="region of interest" description="Disordered" evidence="1">
    <location>
        <begin position="592"/>
        <end position="614"/>
    </location>
</feature>
<feature type="compositionally biased region" description="Low complexity" evidence="1">
    <location>
        <begin position="767"/>
        <end position="781"/>
    </location>
</feature>
<feature type="compositionally biased region" description="Acidic residues" evidence="1">
    <location>
        <begin position="826"/>
        <end position="836"/>
    </location>
</feature>
<dbReference type="PANTHER" id="PTHR12874">
    <property type="entry name" value="F-BOX ONLY PROTEIN 48-RELATED"/>
    <property type="match status" value="1"/>
</dbReference>
<sequence>TRITQLMSYTLRHEALRPRIMDDSTGWAQLGRDALAAIFSFLNPRDLAAAGCICRDTRNVAYDNALWQPLLAHYFGLNVQAPNHMSLAALFRNLYEACKPSSSGGSGGNAASPVSPYLSPLSGAISLEGLYTDGGMDMGDPAFWAGNVFQPHGWSLYCSRAGSNVHCIAQLKAVRSEDPFTVSHRSELISLASEVAWLLFLGRMPARIMQRMLTAAAAAAGGAAVAVPAAGTTSSSSRNPARTAAPASTAAAAPRARAVVALCERLRDAMRHSLRRWSTAGLRRLVWQLISHYHLLLQQQRQQQERQKGGGSGGPEGAAGGPLPVPVPLPLPDLVGWGQAAATAAAAGEATKNGDIRVGGGGGGQPPVEAFPEGVMMTEAVEAVPLSLPPRLAAVGWDIVQAAGGRSVPGGRELVGLGEDGAGLKVWCRTAREYLSSPALECTTSIIDGITVSRTGEFTCPVACGAIFLAHRSPATNLRQVPPQPRTKKPPLSPLSPAAAGRDKKAADGATQHVSSSEEGEIGVVGPGEREEEGGEQRDVQQEFEGMVRQPYVQALSDLTTLAAVEAAASAGLLPPVVARGSCPREGGWVEFQRPPPAAAQTASPSSPSRVPYGSRLTEVPAWRAAESAPVAESAEAATTGEIGSAAAAGVPDAGGGGGGATAAATMAAGVLWPVAWFRFFPHDGLGDEGDQGMALPPVLPPPPPVDDPDDPDPDPYVNAPPSPIPVADLLPWDSGAFSSVEGSSTEEVEEDEDEEEEDEDEEEDGNSNSALTDSSSSIDADGGGGWGLNGDDTNTDEWEDELDFLYGIEGKPYSYNATAGQSYSDNDDDDKDDDELAVHTFAARGPGADTDAAASGGSGPSNAAAAAAADPRATGPVPDGSAAAAGSLESTVEEAERRRCQDPKAKRRCRQTPHDDDEDDDDDSGRSQGPQQPLGGGGGLGCNIAGGSCDTGAVEGAGNLAAAAAADRAPLYDYCGEMLQGVPLMSWLNHLTKPHVAGVILGWIADVAGMQALRHTFQNVQTALQPSVAKAPSLSPATSIATAAGGTATAATQGAWGAAPQYVYQSLADCSSAAAATSVPTPAKTGGGAAAAAALSEPLAALLPPDNSAERAFEGLEPVPPLLSPPPLPYELLGSPDPGAHGPPADLTQPGQQTAAGGAAAAAAAATAAQPPPSGHLCISLCQRWVGNTVLLKLISPEDRTEAFGEEADLPPNIDVQFLALRGVTLALRPPLRVLPPG</sequence>
<feature type="region of interest" description="Disordered" evidence="1">
    <location>
        <begin position="230"/>
        <end position="249"/>
    </location>
</feature>
<feature type="region of interest" description="Disordered" evidence="1">
    <location>
        <begin position="1117"/>
        <end position="1160"/>
    </location>
</feature>
<feature type="compositionally biased region" description="Low complexity" evidence="1">
    <location>
        <begin position="846"/>
        <end position="876"/>
    </location>
</feature>
<accession>D8TZI1</accession>
<dbReference type="GeneID" id="9615912"/>
<dbReference type="EMBL" id="GL378346">
    <property type="protein sequence ID" value="EFJ47185.1"/>
    <property type="molecule type" value="Genomic_DNA"/>
</dbReference>
<dbReference type="Gene3D" id="1.20.1280.50">
    <property type="match status" value="1"/>
</dbReference>
<dbReference type="PROSITE" id="PS50181">
    <property type="entry name" value="FBOX"/>
    <property type="match status" value="1"/>
</dbReference>
<proteinExistence type="predicted"/>
<feature type="compositionally biased region" description="Gly residues" evidence="1">
    <location>
        <begin position="309"/>
        <end position="320"/>
    </location>
</feature>
<gene>
    <name evidence="3" type="ORF">VOLCADRAFT_92378</name>
</gene>
<name>D8TZI1_VOLCA</name>
<feature type="compositionally biased region" description="Pro residues" evidence="1">
    <location>
        <begin position="1119"/>
        <end position="1130"/>
    </location>
</feature>
<feature type="compositionally biased region" description="Acidic residues" evidence="1">
    <location>
        <begin position="745"/>
        <end position="766"/>
    </location>
</feature>
<evidence type="ECO:0000313" key="3">
    <source>
        <dbReference type="EMBL" id="EFJ47185.1"/>
    </source>
</evidence>
<feature type="region of interest" description="Disordered" evidence="1">
    <location>
        <begin position="300"/>
        <end position="325"/>
    </location>
</feature>
<feature type="compositionally biased region" description="Polar residues" evidence="1">
    <location>
        <begin position="816"/>
        <end position="825"/>
    </location>
</feature>
<dbReference type="AlphaFoldDB" id="D8TZI1"/>
<dbReference type="GO" id="GO:0031146">
    <property type="term" value="P:SCF-dependent proteasomal ubiquitin-dependent protein catabolic process"/>
    <property type="evidence" value="ECO:0007669"/>
    <property type="project" value="TreeGrafter"/>
</dbReference>
<evidence type="ECO:0000313" key="4">
    <source>
        <dbReference type="Proteomes" id="UP000001058"/>
    </source>
</evidence>
<dbReference type="InterPro" id="IPR036047">
    <property type="entry name" value="F-box-like_dom_sf"/>
</dbReference>
<feature type="non-terminal residue" evidence="3">
    <location>
        <position position="1"/>
    </location>
</feature>
<dbReference type="RefSeq" id="XP_002951734.1">
    <property type="nucleotide sequence ID" value="XM_002951688.1"/>
</dbReference>
<dbReference type="Proteomes" id="UP000001058">
    <property type="component" value="Unassembled WGS sequence"/>
</dbReference>
<feature type="compositionally biased region" description="Acidic residues" evidence="1">
    <location>
        <begin position="794"/>
        <end position="804"/>
    </location>
</feature>
<dbReference type="GO" id="GO:0005737">
    <property type="term" value="C:cytoplasm"/>
    <property type="evidence" value="ECO:0007669"/>
    <property type="project" value="TreeGrafter"/>
</dbReference>
<evidence type="ECO:0000256" key="1">
    <source>
        <dbReference type="SAM" id="MobiDB-lite"/>
    </source>
</evidence>
<protein>
    <recommendedName>
        <fullName evidence="2">F-box domain-containing protein</fullName>
    </recommendedName>
</protein>
<feature type="region of interest" description="Disordered" evidence="1">
    <location>
        <begin position="477"/>
        <end position="539"/>
    </location>
</feature>
<reference evidence="3 4" key="1">
    <citation type="journal article" date="2010" name="Science">
        <title>Genomic analysis of organismal complexity in the multicellular green alga Volvox carteri.</title>
        <authorList>
            <person name="Prochnik S.E."/>
            <person name="Umen J."/>
            <person name="Nedelcu A.M."/>
            <person name="Hallmann A."/>
            <person name="Miller S.M."/>
            <person name="Nishii I."/>
            <person name="Ferris P."/>
            <person name="Kuo A."/>
            <person name="Mitros T."/>
            <person name="Fritz-Laylin L.K."/>
            <person name="Hellsten U."/>
            <person name="Chapman J."/>
            <person name="Simakov O."/>
            <person name="Rensing S.A."/>
            <person name="Terry A."/>
            <person name="Pangilinan J."/>
            <person name="Kapitonov V."/>
            <person name="Jurka J."/>
            <person name="Salamov A."/>
            <person name="Shapiro H."/>
            <person name="Schmutz J."/>
            <person name="Grimwood J."/>
            <person name="Lindquist E."/>
            <person name="Lucas S."/>
            <person name="Grigoriev I.V."/>
            <person name="Schmitt R."/>
            <person name="Kirk D."/>
            <person name="Rokhsar D.S."/>
        </authorList>
    </citation>
    <scope>NUCLEOTIDE SEQUENCE [LARGE SCALE GENOMIC DNA]</scope>
    <source>
        <strain evidence="4">f. Nagariensis / Eve</strain>
    </source>
</reference>
<dbReference type="OrthoDB" id="548188at2759"/>
<dbReference type="Pfam" id="PF12937">
    <property type="entry name" value="F-box-like"/>
    <property type="match status" value="1"/>
</dbReference>
<feature type="compositionally biased region" description="Basic and acidic residues" evidence="1">
    <location>
        <begin position="895"/>
        <end position="905"/>
    </location>
</feature>
<feature type="domain" description="F-box" evidence="2">
    <location>
        <begin position="24"/>
        <end position="70"/>
    </location>
</feature>
<feature type="compositionally biased region" description="Low complexity" evidence="1">
    <location>
        <begin position="599"/>
        <end position="609"/>
    </location>
</feature>